<dbReference type="Proteomes" id="UP000286045">
    <property type="component" value="Unassembled WGS sequence"/>
</dbReference>
<reference evidence="1 2" key="1">
    <citation type="submission" date="2018-12" db="EMBL/GenBank/DDBJ databases">
        <title>Draft genome sequence of Xylaria grammica IHI A82.</title>
        <authorList>
            <person name="Buettner E."/>
            <person name="Kellner H."/>
        </authorList>
    </citation>
    <scope>NUCLEOTIDE SEQUENCE [LARGE SCALE GENOMIC DNA]</scope>
    <source>
        <strain evidence="1 2">IHI A82</strain>
    </source>
</reference>
<sequence length="56" mass="6573">HLGRYGCLLKKGEKIPHPSTGRNTFVAYLNVFSRTSRREALLLAQKVREEIRYEIR</sequence>
<feature type="non-terminal residue" evidence="1">
    <location>
        <position position="1"/>
    </location>
</feature>
<accession>A0A439CWU5</accession>
<keyword evidence="2" id="KW-1185">Reference proteome</keyword>
<evidence type="ECO:0000313" key="2">
    <source>
        <dbReference type="Proteomes" id="UP000286045"/>
    </source>
</evidence>
<dbReference type="EMBL" id="RYZI01000333">
    <property type="protein sequence ID" value="RWA06491.1"/>
    <property type="molecule type" value="Genomic_DNA"/>
</dbReference>
<organism evidence="1 2">
    <name type="scientific">Xylaria grammica</name>
    <dbReference type="NCBI Taxonomy" id="363999"/>
    <lineage>
        <taxon>Eukaryota</taxon>
        <taxon>Fungi</taxon>
        <taxon>Dikarya</taxon>
        <taxon>Ascomycota</taxon>
        <taxon>Pezizomycotina</taxon>
        <taxon>Sordariomycetes</taxon>
        <taxon>Xylariomycetidae</taxon>
        <taxon>Xylariales</taxon>
        <taxon>Xylariaceae</taxon>
        <taxon>Xylaria</taxon>
    </lineage>
</organism>
<gene>
    <name evidence="1" type="ORF">EKO27_g8614</name>
</gene>
<proteinExistence type="predicted"/>
<dbReference type="AlphaFoldDB" id="A0A439CWU5"/>
<name>A0A439CWU5_9PEZI</name>
<comment type="caution">
    <text evidence="1">The sequence shown here is derived from an EMBL/GenBank/DDBJ whole genome shotgun (WGS) entry which is preliminary data.</text>
</comment>
<dbReference type="STRING" id="363999.A0A439CWU5"/>
<protein>
    <submittedName>
        <fullName evidence="1">Uncharacterized protein</fullName>
    </submittedName>
</protein>
<evidence type="ECO:0000313" key="1">
    <source>
        <dbReference type="EMBL" id="RWA06491.1"/>
    </source>
</evidence>